<feature type="transmembrane region" description="Helical" evidence="2">
    <location>
        <begin position="319"/>
        <end position="339"/>
    </location>
</feature>
<dbReference type="InterPro" id="IPR018827">
    <property type="entry name" value="YTP1_C"/>
</dbReference>
<gene>
    <name evidence="5" type="ORF">HMPREF1541_05223</name>
</gene>
<feature type="compositionally biased region" description="Basic and acidic residues" evidence="1">
    <location>
        <begin position="486"/>
        <end position="496"/>
    </location>
</feature>
<dbReference type="FunCoup" id="W2RYV4">
    <property type="interactions" value="15"/>
</dbReference>
<feature type="domain" description="Protein YTP1-like C-terminal" evidence="4">
    <location>
        <begin position="170"/>
        <end position="409"/>
    </location>
</feature>
<feature type="domain" description="DUF2427" evidence="3">
    <location>
        <begin position="31"/>
        <end position="131"/>
    </location>
</feature>
<feature type="transmembrane region" description="Helical" evidence="2">
    <location>
        <begin position="290"/>
        <end position="307"/>
    </location>
</feature>
<feature type="transmembrane region" description="Helical" evidence="2">
    <location>
        <begin position="389"/>
        <end position="412"/>
    </location>
</feature>
<feature type="transmembrane region" description="Helical" evidence="2">
    <location>
        <begin position="194"/>
        <end position="217"/>
    </location>
</feature>
<dbReference type="Pfam" id="PF10355">
    <property type="entry name" value="Ytp1"/>
    <property type="match status" value="1"/>
</dbReference>
<dbReference type="OrthoDB" id="4137487at2759"/>
<feature type="compositionally biased region" description="Acidic residues" evidence="1">
    <location>
        <begin position="497"/>
        <end position="510"/>
    </location>
</feature>
<dbReference type="CDD" id="cd08760">
    <property type="entry name" value="Cyt_b561_FRRS1_like"/>
    <property type="match status" value="1"/>
</dbReference>
<keyword evidence="2" id="KW-1133">Transmembrane helix</keyword>
<dbReference type="GeneID" id="19972562"/>
<dbReference type="eggNOG" id="ENOG502QRB1">
    <property type="taxonomic scope" value="Eukaryota"/>
</dbReference>
<feature type="transmembrane region" description="Helical" evidence="2">
    <location>
        <begin position="76"/>
        <end position="93"/>
    </location>
</feature>
<dbReference type="RefSeq" id="XP_008717786.1">
    <property type="nucleotide sequence ID" value="XM_008719564.1"/>
</dbReference>
<evidence type="ECO:0000256" key="1">
    <source>
        <dbReference type="SAM" id="MobiDB-lite"/>
    </source>
</evidence>
<name>W2RYV4_CYPE1</name>
<dbReference type="STRING" id="1220924.W2RYV4"/>
<evidence type="ECO:0008006" key="7">
    <source>
        <dbReference type="Google" id="ProtNLM"/>
    </source>
</evidence>
<dbReference type="PANTHER" id="PTHR31685">
    <property type="entry name" value="INTEGRAL MEMBRANE PROTEIN (AFU_ORTHOLOGUE AFUA_6G12730)-RELATED"/>
    <property type="match status" value="1"/>
</dbReference>
<feature type="transmembrane region" description="Helical" evidence="2">
    <location>
        <begin position="48"/>
        <end position="69"/>
    </location>
</feature>
<keyword evidence="2" id="KW-0812">Transmembrane</keyword>
<evidence type="ECO:0000256" key="2">
    <source>
        <dbReference type="SAM" id="Phobius"/>
    </source>
</evidence>
<dbReference type="InParanoid" id="W2RYV4"/>
<dbReference type="VEuPathDB" id="FungiDB:HMPREF1541_05223"/>
<feature type="transmembrane region" description="Helical" evidence="2">
    <location>
        <begin position="351"/>
        <end position="369"/>
    </location>
</feature>
<feature type="transmembrane region" description="Helical" evidence="2">
    <location>
        <begin position="113"/>
        <end position="132"/>
    </location>
</feature>
<dbReference type="PANTHER" id="PTHR31685:SF2">
    <property type="entry name" value="PROTEIN YTP1"/>
    <property type="match status" value="1"/>
</dbReference>
<dbReference type="EMBL" id="KB822720">
    <property type="protein sequence ID" value="ETN40943.1"/>
    <property type="molecule type" value="Genomic_DNA"/>
</dbReference>
<accession>W2RYV4</accession>
<evidence type="ECO:0000313" key="6">
    <source>
        <dbReference type="Proteomes" id="UP000030752"/>
    </source>
</evidence>
<evidence type="ECO:0000313" key="5">
    <source>
        <dbReference type="EMBL" id="ETN40943.1"/>
    </source>
</evidence>
<feature type="compositionally biased region" description="Basic and acidic residues" evidence="1">
    <location>
        <begin position="526"/>
        <end position="538"/>
    </location>
</feature>
<feature type="transmembrane region" description="Helical" evidence="2">
    <location>
        <begin position="153"/>
        <end position="174"/>
    </location>
</feature>
<sequence length="538" mass="58765">MARLPSYLLPATVCLLTYAVPTYAHGGHDRIPEGEAISPDPIDSILWMHILLMTLSFGLLYPLGMVLGIIRSRWHVPLQILSSAIATVAYFMGHMHKGRQFRKPNIHASFAPSIVLMTIVQVAIGVGLKLHLEEKKGFLGKIFGSQSGRSGRRIVVIVHSLLGKMMPAVAWVQMVFGGITAMGYCRGDNLGQCLAHYIMGSAFIGYGIVMSILLLVGQAWLRRTGKSQEFFDSIVIAAWGCVNTFTEHRWGHPWVANDLQHTSMGIVWWCAGLLGIWLSRSRRGAPRRNVLPGIVILITGWAMSAHPQSVPLSTMVHTVFGYTLMAAGATRIVEICFTLKDSRGGSEPSAWQHLPPFLLYASGLLFMGATQEQMELLSAHGISHVSYILLLYSIAFLMYLFINILLHIYAVATWPDDESNGVLAARATTGSIPPHRGLSLGGAPVPRLQPAGMHSRKASALTYSDIPLMGMNGAPRHISSRMPRHRATDSQQVRDAEEFELEGLMSEDEAGGSGETGLTSPLSEDLQPKERTKIGSGV</sequence>
<protein>
    <recommendedName>
        <fullName evidence="7">Protein YTP1-like C-terminal domain-containing protein</fullName>
    </recommendedName>
</protein>
<evidence type="ECO:0000259" key="3">
    <source>
        <dbReference type="Pfam" id="PF10348"/>
    </source>
</evidence>
<dbReference type="HOGENOM" id="CLU_034579_1_0_1"/>
<proteinExistence type="predicted"/>
<feature type="region of interest" description="Disordered" evidence="1">
    <location>
        <begin position="474"/>
        <end position="538"/>
    </location>
</feature>
<keyword evidence="2" id="KW-0472">Membrane</keyword>
<dbReference type="Proteomes" id="UP000030752">
    <property type="component" value="Unassembled WGS sequence"/>
</dbReference>
<evidence type="ECO:0000259" key="4">
    <source>
        <dbReference type="Pfam" id="PF10355"/>
    </source>
</evidence>
<reference evidence="5 6" key="1">
    <citation type="submission" date="2013-03" db="EMBL/GenBank/DDBJ databases">
        <title>The Genome Sequence of Phialophora europaea CBS 101466.</title>
        <authorList>
            <consortium name="The Broad Institute Genomics Platform"/>
            <person name="Cuomo C."/>
            <person name="de Hoog S."/>
            <person name="Gorbushina A."/>
            <person name="Walker B."/>
            <person name="Young S.K."/>
            <person name="Zeng Q."/>
            <person name="Gargeya S."/>
            <person name="Fitzgerald M."/>
            <person name="Haas B."/>
            <person name="Abouelleil A."/>
            <person name="Allen A.W."/>
            <person name="Alvarado L."/>
            <person name="Arachchi H.M."/>
            <person name="Berlin A.M."/>
            <person name="Chapman S.B."/>
            <person name="Gainer-Dewar J."/>
            <person name="Goldberg J."/>
            <person name="Griggs A."/>
            <person name="Gujja S."/>
            <person name="Hansen M."/>
            <person name="Howarth C."/>
            <person name="Imamovic A."/>
            <person name="Ireland A."/>
            <person name="Larimer J."/>
            <person name="McCowan C."/>
            <person name="Murphy C."/>
            <person name="Pearson M."/>
            <person name="Poon T.W."/>
            <person name="Priest M."/>
            <person name="Roberts A."/>
            <person name="Saif S."/>
            <person name="Shea T."/>
            <person name="Sisk P."/>
            <person name="Sykes S."/>
            <person name="Wortman J."/>
            <person name="Nusbaum C."/>
            <person name="Birren B."/>
        </authorList>
    </citation>
    <scope>NUCLEOTIDE SEQUENCE [LARGE SCALE GENOMIC DNA]</scope>
    <source>
        <strain evidence="5 6">CBS 101466</strain>
    </source>
</reference>
<dbReference type="AlphaFoldDB" id="W2RYV4"/>
<dbReference type="Pfam" id="PF10348">
    <property type="entry name" value="DUF2427"/>
    <property type="match status" value="1"/>
</dbReference>
<dbReference type="InterPro" id="IPR018825">
    <property type="entry name" value="DUF2427"/>
</dbReference>
<organism evidence="5 6">
    <name type="scientific">Cyphellophora europaea (strain CBS 101466)</name>
    <name type="common">Phialophora europaea</name>
    <dbReference type="NCBI Taxonomy" id="1220924"/>
    <lineage>
        <taxon>Eukaryota</taxon>
        <taxon>Fungi</taxon>
        <taxon>Dikarya</taxon>
        <taxon>Ascomycota</taxon>
        <taxon>Pezizomycotina</taxon>
        <taxon>Eurotiomycetes</taxon>
        <taxon>Chaetothyriomycetidae</taxon>
        <taxon>Chaetothyriales</taxon>
        <taxon>Cyphellophoraceae</taxon>
        <taxon>Cyphellophora</taxon>
    </lineage>
</organism>
<keyword evidence="6" id="KW-1185">Reference proteome</keyword>